<protein>
    <submittedName>
        <fullName evidence="8">Transposase, IS605 OrfB family, central region</fullName>
    </submittedName>
</protein>
<evidence type="ECO:0000259" key="6">
    <source>
        <dbReference type="Pfam" id="PF01385"/>
    </source>
</evidence>
<keyword evidence="9" id="KW-1185">Reference proteome</keyword>
<evidence type="ECO:0000256" key="3">
    <source>
        <dbReference type="ARBA" id="ARBA00023125"/>
    </source>
</evidence>
<dbReference type="GO" id="GO:0032196">
    <property type="term" value="P:transposition"/>
    <property type="evidence" value="ECO:0007669"/>
    <property type="project" value="UniProtKB-KW"/>
</dbReference>
<feature type="domain" description="Cas12f1-like TNB" evidence="7">
    <location>
        <begin position="317"/>
        <end position="380"/>
    </location>
</feature>
<dbReference type="Proteomes" id="UP000198253">
    <property type="component" value="Chromosome I"/>
</dbReference>
<comment type="similarity">
    <text evidence="1">In the C-terminal section; belongs to the transposase 35 family.</text>
</comment>
<feature type="domain" description="Probable transposase IS891/IS1136/IS1341" evidence="6">
    <location>
        <begin position="172"/>
        <end position="297"/>
    </location>
</feature>
<sequence length="461" mass="51072">MVHRTARVGLRVTSGQRRRCFGLLRSAGDVWACVLEVNTWRRRRQDAPLTSYQELCRELSASGPGTFGELDSTGGRSVLRRFSDAWFAAAGRRKAGDVSARFPRRRRGLVPVRWYHGTFTLDGRRVRIPTARGTGPLWVRLARKVPYPVDQVRSITLLCEGGRLFLDVTAEVPITVYPPGEEPDPTRAAGVDVGIIHPYAVAGPGGEALLVSGRAIRAEHRMHLADTKARQRAAARRAPKPGQRGSRRWRKYRVRVRRVEGRHRRRVRQAQHEAARTVIGWAVDQRVGMLKVGDPRGVLDLSAGRRHNLRLRQWQIGRLLQILTDKAALAGITVHLVDERGTSSTCPACRKRVSKPRGRTLSCPHCQFSGHRDIVAAASIATRTPGGGSTTPTAVVLPGVVTHRRVGRHLPGAGRSRRDPRRPPGDVRVRMARCGPPHPLVGSRSPNQRGSTTTHRTPGER</sequence>
<dbReference type="InterPro" id="IPR010095">
    <property type="entry name" value="Cas12f1-like_TNB"/>
</dbReference>
<keyword evidence="2" id="KW-0815">Transposition</keyword>
<accession>A0A1C4ZAN8</accession>
<organism evidence="8 9">
    <name type="scientific">Micromonospora echinospora</name>
    <name type="common">Micromonospora purpurea</name>
    <dbReference type="NCBI Taxonomy" id="1877"/>
    <lineage>
        <taxon>Bacteria</taxon>
        <taxon>Bacillati</taxon>
        <taxon>Actinomycetota</taxon>
        <taxon>Actinomycetes</taxon>
        <taxon>Micromonosporales</taxon>
        <taxon>Micromonosporaceae</taxon>
        <taxon>Micromonospora</taxon>
    </lineage>
</organism>
<evidence type="ECO:0000256" key="1">
    <source>
        <dbReference type="ARBA" id="ARBA00008761"/>
    </source>
</evidence>
<evidence type="ECO:0000256" key="2">
    <source>
        <dbReference type="ARBA" id="ARBA00022578"/>
    </source>
</evidence>
<evidence type="ECO:0000256" key="4">
    <source>
        <dbReference type="ARBA" id="ARBA00023172"/>
    </source>
</evidence>
<feature type="region of interest" description="Disordered" evidence="5">
    <location>
        <begin position="404"/>
        <end position="461"/>
    </location>
</feature>
<keyword evidence="4" id="KW-0233">DNA recombination</keyword>
<dbReference type="EMBL" id="LT607413">
    <property type="protein sequence ID" value="SCF30008.1"/>
    <property type="molecule type" value="Genomic_DNA"/>
</dbReference>
<dbReference type="InterPro" id="IPR001959">
    <property type="entry name" value="Transposase"/>
</dbReference>
<evidence type="ECO:0000259" key="7">
    <source>
        <dbReference type="Pfam" id="PF07282"/>
    </source>
</evidence>
<dbReference type="Pfam" id="PF01385">
    <property type="entry name" value="OrfB_IS605"/>
    <property type="match status" value="1"/>
</dbReference>
<dbReference type="NCBIfam" id="NF040570">
    <property type="entry name" value="guided_TnpB"/>
    <property type="match status" value="1"/>
</dbReference>
<dbReference type="InParanoid" id="A0A1C4ZAN8"/>
<keyword evidence="3" id="KW-0238">DNA-binding</keyword>
<dbReference type="GO" id="GO:0003677">
    <property type="term" value="F:DNA binding"/>
    <property type="evidence" value="ECO:0007669"/>
    <property type="project" value="UniProtKB-KW"/>
</dbReference>
<dbReference type="AlphaFoldDB" id="A0A1C4ZAN8"/>
<evidence type="ECO:0000256" key="5">
    <source>
        <dbReference type="SAM" id="MobiDB-lite"/>
    </source>
</evidence>
<proteinExistence type="inferred from homology"/>
<name>A0A1C4ZAN8_MICEC</name>
<gene>
    <name evidence="8" type="ORF">GA0070618_4995</name>
</gene>
<dbReference type="RefSeq" id="WP_170107849.1">
    <property type="nucleotide sequence ID" value="NZ_LT607413.1"/>
</dbReference>
<evidence type="ECO:0000313" key="8">
    <source>
        <dbReference type="EMBL" id="SCF30008.1"/>
    </source>
</evidence>
<feature type="compositionally biased region" description="Polar residues" evidence="5">
    <location>
        <begin position="444"/>
        <end position="461"/>
    </location>
</feature>
<dbReference type="Pfam" id="PF07282">
    <property type="entry name" value="Cas12f1-like_TNB"/>
    <property type="match status" value="1"/>
</dbReference>
<dbReference type="GO" id="GO:0006310">
    <property type="term" value="P:DNA recombination"/>
    <property type="evidence" value="ECO:0007669"/>
    <property type="project" value="UniProtKB-KW"/>
</dbReference>
<evidence type="ECO:0000313" key="9">
    <source>
        <dbReference type="Proteomes" id="UP000198253"/>
    </source>
</evidence>
<reference evidence="9" key="1">
    <citation type="submission" date="2016-06" db="EMBL/GenBank/DDBJ databases">
        <authorList>
            <person name="Varghese N."/>
            <person name="Submissions Spin"/>
        </authorList>
    </citation>
    <scope>NUCLEOTIDE SEQUENCE [LARGE SCALE GENOMIC DNA]</scope>
    <source>
        <strain evidence="9">DSM 43816</strain>
    </source>
</reference>